<feature type="domain" description="Response regulatory" evidence="9">
    <location>
        <begin position="10"/>
        <end position="126"/>
    </location>
</feature>
<dbReference type="InterPro" id="IPR003594">
    <property type="entry name" value="HATPase_dom"/>
</dbReference>
<evidence type="ECO:0000256" key="2">
    <source>
        <dbReference type="ARBA" id="ARBA00012438"/>
    </source>
</evidence>
<accession>A0ABQ4Q310</accession>
<proteinExistence type="predicted"/>
<dbReference type="SMART" id="SM00448">
    <property type="entry name" value="REC"/>
    <property type="match status" value="1"/>
</dbReference>
<reference evidence="10 11" key="1">
    <citation type="journal article" date="2022" name="Int. J. Syst. Evol. Microbiol.">
        <title>Noviherbaspirillum aridicola sp. nov., isolated from an arid soil in Pakistan.</title>
        <authorList>
            <person name="Khan I.U."/>
            <person name="Saqib M."/>
            <person name="Amin A."/>
            <person name="Hussain F."/>
            <person name="Li L."/>
            <person name="Liu Y.H."/>
            <person name="Fang B.Z."/>
            <person name="Ahmed I."/>
            <person name="Li W.J."/>
        </authorList>
    </citation>
    <scope>NUCLEOTIDE SEQUENCE [LARGE SCALE GENOMIC DNA]</scope>
    <source>
        <strain evidence="10 11">NCCP-691</strain>
    </source>
</reference>
<dbReference type="Pfam" id="PF00512">
    <property type="entry name" value="HisKA"/>
    <property type="match status" value="1"/>
</dbReference>
<dbReference type="SMART" id="SM00387">
    <property type="entry name" value="HATPase_c"/>
    <property type="match status" value="1"/>
</dbReference>
<comment type="catalytic activity">
    <reaction evidence="1">
        <text>ATP + protein L-histidine = ADP + protein N-phospho-L-histidine.</text>
        <dbReference type="EC" id="2.7.13.3"/>
    </reaction>
</comment>
<dbReference type="SUPFAM" id="SSF47384">
    <property type="entry name" value="Homodimeric domain of signal transducing histidine kinase"/>
    <property type="match status" value="1"/>
</dbReference>
<sequence>MDTQASHPPHILIVEDSPTQAGKLRYLLEGKGYKTRIASNGRKALEAIRESQPALVLSDIIMPELDGYGLCRAIKTDPALGGVPVLLVTSLSDAQDIVRGLECGADNLVRKPYEDDYLLQRIAQTLASARRRRDGRNEAGGADDLFLDGVPRPILADKQQMLDLLVSTYEQAVHVNGQLRAREREVNELNATLAQHAAQLEATNREIGRQNLELEHASRMKSEFLVNMSHELRTPLNAIIGFSDALKNGLLGPVAAEQADALGDIHESGRHLLSLINDILDLSKIEAGKMDLEPEALDIRQLLQGCVSVVREKAAAGRLHLRLELEPVGWVMLDGRKTRQLVYNLLSNAIKFTPPGGAVTLRMCLREGMELGERRILAGVLSPERRYLTIAVQDNGIGIGEEDIGKLCQPFVQLDGGLARKYEGTGLGLSLVRQMVELQGGLLTLASRPGAGSEFVLWLPFEAAGTAAARG</sequence>
<keyword evidence="11" id="KW-1185">Reference proteome</keyword>
<dbReference type="InterPro" id="IPR011006">
    <property type="entry name" value="CheY-like_superfamily"/>
</dbReference>
<evidence type="ECO:0000256" key="7">
    <source>
        <dbReference type="SAM" id="Coils"/>
    </source>
</evidence>
<dbReference type="Pfam" id="PF02518">
    <property type="entry name" value="HATPase_c"/>
    <property type="match status" value="1"/>
</dbReference>
<dbReference type="InterPro" id="IPR001789">
    <property type="entry name" value="Sig_transdc_resp-reg_receiver"/>
</dbReference>
<evidence type="ECO:0000259" key="9">
    <source>
        <dbReference type="PROSITE" id="PS50110"/>
    </source>
</evidence>
<keyword evidence="4" id="KW-0808">Transferase</keyword>
<evidence type="ECO:0000313" key="11">
    <source>
        <dbReference type="Proteomes" id="UP000887222"/>
    </source>
</evidence>
<dbReference type="PANTHER" id="PTHR43047">
    <property type="entry name" value="TWO-COMPONENT HISTIDINE PROTEIN KINASE"/>
    <property type="match status" value="1"/>
</dbReference>
<dbReference type="Pfam" id="PF00072">
    <property type="entry name" value="Response_reg"/>
    <property type="match status" value="1"/>
</dbReference>
<evidence type="ECO:0000256" key="3">
    <source>
        <dbReference type="ARBA" id="ARBA00022553"/>
    </source>
</evidence>
<keyword evidence="7" id="KW-0175">Coiled coil</keyword>
<dbReference type="Gene3D" id="1.10.287.130">
    <property type="match status" value="1"/>
</dbReference>
<dbReference type="InterPro" id="IPR036097">
    <property type="entry name" value="HisK_dim/P_sf"/>
</dbReference>
<dbReference type="RefSeq" id="WP_220807744.1">
    <property type="nucleotide sequence ID" value="NZ_BPMK01000006.1"/>
</dbReference>
<feature type="coiled-coil region" evidence="7">
    <location>
        <begin position="179"/>
        <end position="217"/>
    </location>
</feature>
<evidence type="ECO:0000256" key="6">
    <source>
        <dbReference type="PROSITE-ProRule" id="PRU00169"/>
    </source>
</evidence>
<keyword evidence="5 10" id="KW-0418">Kinase</keyword>
<evidence type="ECO:0000259" key="8">
    <source>
        <dbReference type="PROSITE" id="PS50109"/>
    </source>
</evidence>
<organism evidence="10 11">
    <name type="scientific">Noviherbaspirillum aridicola</name>
    <dbReference type="NCBI Taxonomy" id="2849687"/>
    <lineage>
        <taxon>Bacteria</taxon>
        <taxon>Pseudomonadati</taxon>
        <taxon>Pseudomonadota</taxon>
        <taxon>Betaproteobacteria</taxon>
        <taxon>Burkholderiales</taxon>
        <taxon>Oxalobacteraceae</taxon>
        <taxon>Noviherbaspirillum</taxon>
    </lineage>
</organism>
<dbReference type="InterPro" id="IPR004358">
    <property type="entry name" value="Sig_transdc_His_kin-like_C"/>
</dbReference>
<dbReference type="GO" id="GO:0016301">
    <property type="term" value="F:kinase activity"/>
    <property type="evidence" value="ECO:0007669"/>
    <property type="project" value="UniProtKB-KW"/>
</dbReference>
<dbReference type="PROSITE" id="PS50109">
    <property type="entry name" value="HIS_KIN"/>
    <property type="match status" value="1"/>
</dbReference>
<dbReference type="SUPFAM" id="SSF55874">
    <property type="entry name" value="ATPase domain of HSP90 chaperone/DNA topoisomerase II/histidine kinase"/>
    <property type="match status" value="1"/>
</dbReference>
<dbReference type="Gene3D" id="3.40.50.2300">
    <property type="match status" value="1"/>
</dbReference>
<evidence type="ECO:0000256" key="5">
    <source>
        <dbReference type="ARBA" id="ARBA00022777"/>
    </source>
</evidence>
<dbReference type="PANTHER" id="PTHR43047:SF63">
    <property type="entry name" value="HISTIDINE KINASE"/>
    <property type="match status" value="1"/>
</dbReference>
<dbReference type="SUPFAM" id="SSF52172">
    <property type="entry name" value="CheY-like"/>
    <property type="match status" value="1"/>
</dbReference>
<dbReference type="CDD" id="cd00082">
    <property type="entry name" value="HisKA"/>
    <property type="match status" value="1"/>
</dbReference>
<dbReference type="InterPro" id="IPR003661">
    <property type="entry name" value="HisK_dim/P_dom"/>
</dbReference>
<dbReference type="Gene3D" id="3.30.565.10">
    <property type="entry name" value="Histidine kinase-like ATPase, C-terminal domain"/>
    <property type="match status" value="1"/>
</dbReference>
<dbReference type="PROSITE" id="PS50110">
    <property type="entry name" value="RESPONSE_REGULATORY"/>
    <property type="match status" value="1"/>
</dbReference>
<dbReference type="SMART" id="SM00388">
    <property type="entry name" value="HisKA"/>
    <property type="match status" value="1"/>
</dbReference>
<dbReference type="InterPro" id="IPR005467">
    <property type="entry name" value="His_kinase_dom"/>
</dbReference>
<feature type="modified residue" description="4-aspartylphosphate" evidence="6">
    <location>
        <position position="59"/>
    </location>
</feature>
<evidence type="ECO:0000256" key="1">
    <source>
        <dbReference type="ARBA" id="ARBA00000085"/>
    </source>
</evidence>
<dbReference type="EC" id="2.7.13.3" evidence="2"/>
<name>A0ABQ4Q310_9BURK</name>
<dbReference type="EMBL" id="BPMK01000006">
    <property type="protein sequence ID" value="GIZ51578.1"/>
    <property type="molecule type" value="Genomic_DNA"/>
</dbReference>
<dbReference type="PRINTS" id="PR00344">
    <property type="entry name" value="BCTRLSENSOR"/>
</dbReference>
<evidence type="ECO:0000313" key="10">
    <source>
        <dbReference type="EMBL" id="GIZ51578.1"/>
    </source>
</evidence>
<comment type="caution">
    <text evidence="10">The sequence shown here is derived from an EMBL/GenBank/DDBJ whole genome shotgun (WGS) entry which is preliminary data.</text>
</comment>
<dbReference type="Proteomes" id="UP000887222">
    <property type="component" value="Unassembled WGS sequence"/>
</dbReference>
<gene>
    <name evidence="10" type="ORF">NCCP691_15920</name>
</gene>
<evidence type="ECO:0000256" key="4">
    <source>
        <dbReference type="ARBA" id="ARBA00022679"/>
    </source>
</evidence>
<keyword evidence="3 6" id="KW-0597">Phosphoprotein</keyword>
<dbReference type="InterPro" id="IPR036890">
    <property type="entry name" value="HATPase_C_sf"/>
</dbReference>
<protein>
    <recommendedName>
        <fullName evidence="2">histidine kinase</fullName>
        <ecNumber evidence="2">2.7.13.3</ecNumber>
    </recommendedName>
</protein>
<feature type="domain" description="Histidine kinase" evidence="8">
    <location>
        <begin position="227"/>
        <end position="463"/>
    </location>
</feature>